<keyword evidence="3" id="KW-1185">Reference proteome</keyword>
<organism evidence="2 3">
    <name type="scientific">Sphaerisporangium rufum</name>
    <dbReference type="NCBI Taxonomy" id="1381558"/>
    <lineage>
        <taxon>Bacteria</taxon>
        <taxon>Bacillati</taxon>
        <taxon>Actinomycetota</taxon>
        <taxon>Actinomycetes</taxon>
        <taxon>Streptosporangiales</taxon>
        <taxon>Streptosporangiaceae</taxon>
        <taxon>Sphaerisporangium</taxon>
    </lineage>
</organism>
<proteinExistence type="predicted"/>
<dbReference type="SUPFAM" id="SSF52540">
    <property type="entry name" value="P-loop containing nucleoside triphosphate hydrolases"/>
    <property type="match status" value="1"/>
</dbReference>
<sequence>MTGDEHPLLIVNIVGPLGIGKTRLLTALAGGFVDLGRSPDATEVRTGPARTRPGGLSGGGRAGDGLVPGTPTLAGSAPHGSVPHEPPPLAIDGVDTDRRAAAAARFLDRAGRGRFLVAGRLPLAARPGWTHRAVVTVELRPWAPADIRELAAALGVPGPEAAEQVVRLSGGIPLIAESLCRAFRRATDPGPPGALADLAATEVLNRLATESPGPGATALPVVATVDGADQDLLAALARVPSGAFTRLGRLSVVRPDRHGLTVAEPYRTLLDLAYRWRHPVRRDELAVRGAAHRHRQLARTTDPPLRARLTDQVLYLAGHGPARRDLFTEAAGAFSIRRAGDGDAETIARLIRLWAATEGLAARLAERMRDRWLAGTDHGFHLVVDTGGRSVGMANLTPLIPDGAPALEPLLQQHAGPLLDAMRSGSVVGMMAVEPRSAAAQPVLVRHILRTAVASGGLVVSTPWVPYQRIAARFGLDHLGDTRHDLYRCGRPSALYTRAFTPHDLPSWLRGMQGPHPAAASRPAGLVRDALRDLHRPDRLAASPLHALSGHGPVPLADLLRHAVDALAASAAPADAEAGRILRLYYLQRAGGHDLLAHRLHLSRATYFRRLDHGLAQVTAIVTQALATPGPPG</sequence>
<dbReference type="InterPro" id="IPR027417">
    <property type="entry name" value="P-loop_NTPase"/>
</dbReference>
<dbReference type="SUPFAM" id="SSF55729">
    <property type="entry name" value="Acyl-CoA N-acyltransferases (Nat)"/>
    <property type="match status" value="1"/>
</dbReference>
<dbReference type="InterPro" id="IPR016181">
    <property type="entry name" value="Acyl_CoA_acyltransferase"/>
</dbReference>
<dbReference type="Gene3D" id="3.40.630.30">
    <property type="match status" value="1"/>
</dbReference>
<comment type="caution">
    <text evidence="2">The sequence shown here is derived from an EMBL/GenBank/DDBJ whole genome shotgun (WGS) entry which is preliminary data.</text>
</comment>
<gene>
    <name evidence="2" type="ORF">Sru01_41170</name>
</gene>
<dbReference type="Proteomes" id="UP000655287">
    <property type="component" value="Unassembled WGS sequence"/>
</dbReference>
<protein>
    <submittedName>
        <fullName evidence="2">Uncharacterized protein</fullName>
    </submittedName>
</protein>
<dbReference type="EMBL" id="BOOU01000054">
    <property type="protein sequence ID" value="GII79135.1"/>
    <property type="molecule type" value="Genomic_DNA"/>
</dbReference>
<feature type="region of interest" description="Disordered" evidence="1">
    <location>
        <begin position="36"/>
        <end position="82"/>
    </location>
</feature>
<name>A0A919R6E7_9ACTN</name>
<reference evidence="2" key="1">
    <citation type="submission" date="2021-01" db="EMBL/GenBank/DDBJ databases">
        <title>Whole genome shotgun sequence of Sphaerisporangium rufum NBRC 109079.</title>
        <authorList>
            <person name="Komaki H."/>
            <person name="Tamura T."/>
        </authorList>
    </citation>
    <scope>NUCLEOTIDE SEQUENCE</scope>
    <source>
        <strain evidence="2">NBRC 109079</strain>
    </source>
</reference>
<evidence type="ECO:0000313" key="2">
    <source>
        <dbReference type="EMBL" id="GII79135.1"/>
    </source>
</evidence>
<dbReference type="RefSeq" id="WP_203988884.1">
    <property type="nucleotide sequence ID" value="NZ_BOOU01000054.1"/>
</dbReference>
<dbReference type="AlphaFoldDB" id="A0A919R6E7"/>
<evidence type="ECO:0000313" key="3">
    <source>
        <dbReference type="Proteomes" id="UP000655287"/>
    </source>
</evidence>
<evidence type="ECO:0000256" key="1">
    <source>
        <dbReference type="SAM" id="MobiDB-lite"/>
    </source>
</evidence>
<accession>A0A919R6E7</accession>